<organism evidence="4 5">
    <name type="scientific">Qiania dongpingensis</name>
    <dbReference type="NCBI Taxonomy" id="2763669"/>
    <lineage>
        <taxon>Bacteria</taxon>
        <taxon>Bacillati</taxon>
        <taxon>Bacillota</taxon>
        <taxon>Clostridia</taxon>
        <taxon>Lachnospirales</taxon>
        <taxon>Lachnospiraceae</taxon>
        <taxon>Qiania</taxon>
    </lineage>
</organism>
<feature type="transmembrane region" description="Helical" evidence="3">
    <location>
        <begin position="119"/>
        <end position="145"/>
    </location>
</feature>
<protein>
    <submittedName>
        <fullName evidence="4">ECF transporter S component</fullName>
    </submittedName>
</protein>
<sequence length="181" mass="18840">MEQTVKAKERKSTALFICMTALATAIICVATMVIQIPIPLGYAHLGDSCILLASVFFGWKTGIFAGGVGSAMADFLTGYSQWVLPTLIIKSVQGFLIAKICRNREGEFKILSVRTALAAAAGILEMALGYVAGGAVLAGSMAAGIASAPGLLLKGVLNIAVFYVVALALEKSGVKKFIPVK</sequence>
<dbReference type="GO" id="GO:0016020">
    <property type="term" value="C:membrane"/>
    <property type="evidence" value="ECO:0007669"/>
    <property type="project" value="InterPro"/>
</dbReference>
<evidence type="ECO:0000256" key="2">
    <source>
        <dbReference type="ARBA" id="ARBA00022989"/>
    </source>
</evidence>
<dbReference type="InterPro" id="IPR009825">
    <property type="entry name" value="ECF_substrate-spec-like"/>
</dbReference>
<keyword evidence="2 3" id="KW-1133">Transmembrane helix</keyword>
<keyword evidence="5" id="KW-1185">Reference proteome</keyword>
<dbReference type="AlphaFoldDB" id="A0A7G9G5T6"/>
<evidence type="ECO:0000256" key="3">
    <source>
        <dbReference type="SAM" id="Phobius"/>
    </source>
</evidence>
<evidence type="ECO:0000313" key="4">
    <source>
        <dbReference type="EMBL" id="QNM06168.1"/>
    </source>
</evidence>
<dbReference type="RefSeq" id="WP_249303555.1">
    <property type="nucleotide sequence ID" value="NZ_CP060634.1"/>
</dbReference>
<accession>A0A7G9G5T6</accession>
<dbReference type="PANTHER" id="PTHR37815:SF3">
    <property type="entry name" value="UPF0397 PROTEIN SPR0429"/>
    <property type="match status" value="1"/>
</dbReference>
<proteinExistence type="predicted"/>
<dbReference type="EMBL" id="CP060634">
    <property type="protein sequence ID" value="QNM06168.1"/>
    <property type="molecule type" value="Genomic_DNA"/>
</dbReference>
<dbReference type="Proteomes" id="UP000515823">
    <property type="component" value="Chromosome"/>
</dbReference>
<dbReference type="Pfam" id="PF07155">
    <property type="entry name" value="ECF-ribofla_trS"/>
    <property type="match status" value="1"/>
</dbReference>
<dbReference type="Gene3D" id="1.10.1760.20">
    <property type="match status" value="1"/>
</dbReference>
<feature type="transmembrane region" description="Helical" evidence="3">
    <location>
        <begin position="151"/>
        <end position="169"/>
    </location>
</feature>
<evidence type="ECO:0000313" key="5">
    <source>
        <dbReference type="Proteomes" id="UP000515823"/>
    </source>
</evidence>
<evidence type="ECO:0000256" key="1">
    <source>
        <dbReference type="ARBA" id="ARBA00022692"/>
    </source>
</evidence>
<dbReference type="KEGG" id="qdo:H9Q78_03150"/>
<reference evidence="4 5" key="1">
    <citation type="submission" date="2020-08" db="EMBL/GenBank/DDBJ databases">
        <authorList>
            <person name="Liu C."/>
            <person name="Sun Q."/>
        </authorList>
    </citation>
    <scope>NUCLEOTIDE SEQUENCE [LARGE SCALE GENOMIC DNA]</scope>
    <source>
        <strain evidence="4 5">NSJ-38</strain>
    </source>
</reference>
<gene>
    <name evidence="4" type="ORF">H9Q78_03150</name>
</gene>
<name>A0A7G9G5T6_9FIRM</name>
<dbReference type="PANTHER" id="PTHR37815">
    <property type="entry name" value="UPF0397 PROTEIN BC_2624-RELATED"/>
    <property type="match status" value="1"/>
</dbReference>
<keyword evidence="3" id="KW-0472">Membrane</keyword>
<feature type="transmembrane region" description="Helical" evidence="3">
    <location>
        <begin position="14"/>
        <end position="38"/>
    </location>
</feature>
<feature type="transmembrane region" description="Helical" evidence="3">
    <location>
        <begin position="50"/>
        <end position="73"/>
    </location>
</feature>
<keyword evidence="1 3" id="KW-0812">Transmembrane</keyword>